<dbReference type="PROSITE" id="PS50222">
    <property type="entry name" value="EF_HAND_2"/>
    <property type="match status" value="3"/>
</dbReference>
<dbReference type="Gene3D" id="1.10.238.10">
    <property type="entry name" value="EF-hand"/>
    <property type="match status" value="2"/>
</dbReference>
<reference evidence="4" key="2">
    <citation type="journal article" date="2021" name="Genome Biol. Evol.">
        <title>Developing a high-quality reference genome for a parasitic bivalve with doubly uniparental inheritance (Bivalvia: Unionida).</title>
        <authorList>
            <person name="Smith C.H."/>
        </authorList>
    </citation>
    <scope>NUCLEOTIDE SEQUENCE</scope>
    <source>
        <strain evidence="4">CHS0354</strain>
        <tissue evidence="4">Mantle</tissue>
    </source>
</reference>
<dbReference type="InterPro" id="IPR011992">
    <property type="entry name" value="EF-hand-dom_pair"/>
</dbReference>
<dbReference type="Pfam" id="PF13405">
    <property type="entry name" value="EF-hand_6"/>
    <property type="match status" value="1"/>
</dbReference>
<protein>
    <recommendedName>
        <fullName evidence="3">EF-hand domain-containing protein</fullName>
    </recommendedName>
</protein>
<evidence type="ECO:0000256" key="2">
    <source>
        <dbReference type="ARBA" id="ARBA00022837"/>
    </source>
</evidence>
<dbReference type="InterPro" id="IPR018247">
    <property type="entry name" value="EF_Hand_1_Ca_BS"/>
</dbReference>
<dbReference type="PROSITE" id="PS00018">
    <property type="entry name" value="EF_HAND_1"/>
    <property type="match status" value="2"/>
</dbReference>
<dbReference type="FunFam" id="1.10.238.10:FF:000178">
    <property type="entry name" value="Calmodulin-2 A"/>
    <property type="match status" value="1"/>
</dbReference>
<dbReference type="SMART" id="SM00054">
    <property type="entry name" value="EFh"/>
    <property type="match status" value="3"/>
</dbReference>
<dbReference type="EMBL" id="JAEAOA010002241">
    <property type="protein sequence ID" value="KAK3578469.1"/>
    <property type="molecule type" value="Genomic_DNA"/>
</dbReference>
<dbReference type="AlphaFoldDB" id="A0AAE0RRX9"/>
<gene>
    <name evidence="4" type="ORF">CHS0354_038561</name>
</gene>
<dbReference type="Pfam" id="PF13499">
    <property type="entry name" value="EF-hand_7"/>
    <property type="match status" value="1"/>
</dbReference>
<dbReference type="PRINTS" id="PR00450">
    <property type="entry name" value="RECOVERIN"/>
</dbReference>
<keyword evidence="5" id="KW-1185">Reference proteome</keyword>
<evidence type="ECO:0000256" key="1">
    <source>
        <dbReference type="ARBA" id="ARBA00022737"/>
    </source>
</evidence>
<evidence type="ECO:0000259" key="3">
    <source>
        <dbReference type="PROSITE" id="PS50222"/>
    </source>
</evidence>
<sequence length="152" mass="16973">MLVKPGALPFIAKLKESFTLLDKNGDGIITKEELNSVLFSFGVRSTVLELKAMIRTVDTDKSGTIDFDEFMQIFQTKLSVDPEMELHEVFSFFDKDKDGGISPGELYEVLTKLGEVITESFRSSSRGSVASFQMASYKSNVRIMYCPLGQYG</sequence>
<dbReference type="Proteomes" id="UP001195483">
    <property type="component" value="Unassembled WGS sequence"/>
</dbReference>
<dbReference type="CDD" id="cd00051">
    <property type="entry name" value="EFh"/>
    <property type="match status" value="2"/>
</dbReference>
<dbReference type="InterPro" id="IPR002048">
    <property type="entry name" value="EF_hand_dom"/>
</dbReference>
<feature type="domain" description="EF-hand" evidence="3">
    <location>
        <begin position="9"/>
        <end position="44"/>
    </location>
</feature>
<dbReference type="InterPro" id="IPR050230">
    <property type="entry name" value="CALM/Myosin/TropC-like"/>
</dbReference>
<feature type="domain" description="EF-hand" evidence="3">
    <location>
        <begin position="45"/>
        <end position="80"/>
    </location>
</feature>
<reference evidence="4" key="1">
    <citation type="journal article" date="2021" name="Genome Biol. Evol.">
        <title>A High-Quality Reference Genome for a Parasitic Bivalve with Doubly Uniparental Inheritance (Bivalvia: Unionida).</title>
        <authorList>
            <person name="Smith C.H."/>
        </authorList>
    </citation>
    <scope>NUCLEOTIDE SEQUENCE</scope>
    <source>
        <strain evidence="4">CHS0354</strain>
    </source>
</reference>
<organism evidence="4 5">
    <name type="scientific">Potamilus streckersoni</name>
    <dbReference type="NCBI Taxonomy" id="2493646"/>
    <lineage>
        <taxon>Eukaryota</taxon>
        <taxon>Metazoa</taxon>
        <taxon>Spiralia</taxon>
        <taxon>Lophotrochozoa</taxon>
        <taxon>Mollusca</taxon>
        <taxon>Bivalvia</taxon>
        <taxon>Autobranchia</taxon>
        <taxon>Heteroconchia</taxon>
        <taxon>Palaeoheterodonta</taxon>
        <taxon>Unionida</taxon>
        <taxon>Unionoidea</taxon>
        <taxon>Unionidae</taxon>
        <taxon>Ambleminae</taxon>
        <taxon>Lampsilini</taxon>
        <taxon>Potamilus</taxon>
    </lineage>
</organism>
<evidence type="ECO:0000313" key="4">
    <source>
        <dbReference type="EMBL" id="KAK3578469.1"/>
    </source>
</evidence>
<proteinExistence type="predicted"/>
<name>A0AAE0RRX9_9BIVA</name>
<dbReference type="PANTHER" id="PTHR23048:SF0">
    <property type="entry name" value="CALMODULIN LIKE 3"/>
    <property type="match status" value="1"/>
</dbReference>
<comment type="caution">
    <text evidence="4">The sequence shown here is derived from an EMBL/GenBank/DDBJ whole genome shotgun (WGS) entry which is preliminary data.</text>
</comment>
<keyword evidence="2" id="KW-0106">Calcium</keyword>
<dbReference type="PANTHER" id="PTHR23048">
    <property type="entry name" value="MYOSIN LIGHT CHAIN 1, 3"/>
    <property type="match status" value="1"/>
</dbReference>
<feature type="domain" description="EF-hand" evidence="3">
    <location>
        <begin position="81"/>
        <end position="116"/>
    </location>
</feature>
<dbReference type="GO" id="GO:0016460">
    <property type="term" value="C:myosin II complex"/>
    <property type="evidence" value="ECO:0007669"/>
    <property type="project" value="TreeGrafter"/>
</dbReference>
<dbReference type="GO" id="GO:0005509">
    <property type="term" value="F:calcium ion binding"/>
    <property type="evidence" value="ECO:0007669"/>
    <property type="project" value="InterPro"/>
</dbReference>
<keyword evidence="1" id="KW-0677">Repeat</keyword>
<reference evidence="4" key="3">
    <citation type="submission" date="2023-05" db="EMBL/GenBank/DDBJ databases">
        <authorList>
            <person name="Smith C.H."/>
        </authorList>
    </citation>
    <scope>NUCLEOTIDE SEQUENCE</scope>
    <source>
        <strain evidence="4">CHS0354</strain>
        <tissue evidence="4">Mantle</tissue>
    </source>
</reference>
<evidence type="ECO:0000313" key="5">
    <source>
        <dbReference type="Proteomes" id="UP001195483"/>
    </source>
</evidence>
<accession>A0AAE0RRX9</accession>
<dbReference type="SUPFAM" id="SSF47473">
    <property type="entry name" value="EF-hand"/>
    <property type="match status" value="1"/>
</dbReference>